<evidence type="ECO:0000313" key="5">
    <source>
        <dbReference type="EMBL" id="MBA8829642.1"/>
    </source>
</evidence>
<feature type="domain" description="HTH araC/xylS-type" evidence="4">
    <location>
        <begin position="224"/>
        <end position="326"/>
    </location>
</feature>
<keyword evidence="6" id="KW-1185">Reference proteome</keyword>
<accession>A0A7W3JV08</accession>
<dbReference type="RefSeq" id="WP_182485071.1">
    <property type="nucleotide sequence ID" value="NZ_JACGWU010000006.1"/>
</dbReference>
<evidence type="ECO:0000259" key="4">
    <source>
        <dbReference type="PROSITE" id="PS01124"/>
    </source>
</evidence>
<dbReference type="Proteomes" id="UP000524237">
    <property type="component" value="Unassembled WGS sequence"/>
</dbReference>
<dbReference type="InterPro" id="IPR050204">
    <property type="entry name" value="AraC_XylS_family_regulators"/>
</dbReference>
<evidence type="ECO:0000313" key="6">
    <source>
        <dbReference type="Proteomes" id="UP000524237"/>
    </source>
</evidence>
<dbReference type="EMBL" id="JACGWU010000006">
    <property type="protein sequence ID" value="MBA8829642.1"/>
    <property type="molecule type" value="Genomic_DNA"/>
</dbReference>
<evidence type="ECO:0000256" key="2">
    <source>
        <dbReference type="ARBA" id="ARBA00023125"/>
    </source>
</evidence>
<dbReference type="PANTHER" id="PTHR46796">
    <property type="entry name" value="HTH-TYPE TRANSCRIPTIONAL ACTIVATOR RHAS-RELATED"/>
    <property type="match status" value="1"/>
</dbReference>
<dbReference type="InterPro" id="IPR018060">
    <property type="entry name" value="HTH_AraC"/>
</dbReference>
<evidence type="ECO:0000256" key="1">
    <source>
        <dbReference type="ARBA" id="ARBA00023015"/>
    </source>
</evidence>
<dbReference type="GO" id="GO:0043565">
    <property type="term" value="F:sequence-specific DNA binding"/>
    <property type="evidence" value="ECO:0007669"/>
    <property type="project" value="InterPro"/>
</dbReference>
<protein>
    <submittedName>
        <fullName evidence="5">AraC-like DNA-binding protein</fullName>
    </submittedName>
</protein>
<dbReference type="GO" id="GO:0003700">
    <property type="term" value="F:DNA-binding transcription factor activity"/>
    <property type="evidence" value="ECO:0007669"/>
    <property type="project" value="InterPro"/>
</dbReference>
<dbReference type="AlphaFoldDB" id="A0A7W3JV08"/>
<keyword evidence="2 5" id="KW-0238">DNA-binding</keyword>
<dbReference type="SUPFAM" id="SSF46689">
    <property type="entry name" value="Homeodomain-like"/>
    <property type="match status" value="1"/>
</dbReference>
<dbReference type="InterPro" id="IPR009057">
    <property type="entry name" value="Homeodomain-like_sf"/>
</dbReference>
<proteinExistence type="predicted"/>
<gene>
    <name evidence="5" type="ORF">FB555_001758</name>
</gene>
<dbReference type="PANTHER" id="PTHR46796:SF12">
    <property type="entry name" value="HTH-TYPE DNA-BINDING TRANSCRIPTIONAL ACTIVATOR EUTR"/>
    <property type="match status" value="1"/>
</dbReference>
<sequence>MTQREIDVPLHSRLLIKSDFVDDIRDGVNNLTEDEHILTPGLDGRLQGTVAGLKIGDVSMVFVSYGSDVTVVSPPNRRRILVALPLGPMGVECGNNEWVAEGPFALHGTQTTKMAPHGGLGCLIAAVDVGVLESLLASTFGRSLANPMLLSMAEPLKMAAPELMTSIWSSVIGQVDASPAGQPDAMLEQGLSGILMSSILTGLSPYISDVLEPKTKFLGPRYVAAAKVYLEEHFAEDISIEAVASAVGISARQLTAAFQEHIGKSPVQLLREIRLEKVRGRIEASHLPGITTVSSIAMASGFSHLGRFSAHYAEKYQEQPSETLKRVRLRRET</sequence>
<evidence type="ECO:0000256" key="3">
    <source>
        <dbReference type="ARBA" id="ARBA00023163"/>
    </source>
</evidence>
<keyword evidence="1" id="KW-0805">Transcription regulation</keyword>
<dbReference type="PROSITE" id="PS01124">
    <property type="entry name" value="HTH_ARAC_FAMILY_2"/>
    <property type="match status" value="1"/>
</dbReference>
<organism evidence="5 6">
    <name type="scientific">Alpinimonas psychrophila</name>
    <dbReference type="NCBI Taxonomy" id="748908"/>
    <lineage>
        <taxon>Bacteria</taxon>
        <taxon>Bacillati</taxon>
        <taxon>Actinomycetota</taxon>
        <taxon>Actinomycetes</taxon>
        <taxon>Micrococcales</taxon>
        <taxon>Microbacteriaceae</taxon>
        <taxon>Alpinimonas</taxon>
    </lineage>
</organism>
<comment type="caution">
    <text evidence="5">The sequence shown here is derived from an EMBL/GenBank/DDBJ whole genome shotgun (WGS) entry which is preliminary data.</text>
</comment>
<keyword evidence="3" id="KW-0804">Transcription</keyword>
<dbReference type="SMART" id="SM00342">
    <property type="entry name" value="HTH_ARAC"/>
    <property type="match status" value="1"/>
</dbReference>
<dbReference type="Pfam" id="PF12833">
    <property type="entry name" value="HTH_18"/>
    <property type="match status" value="1"/>
</dbReference>
<dbReference type="Gene3D" id="1.10.10.60">
    <property type="entry name" value="Homeodomain-like"/>
    <property type="match status" value="1"/>
</dbReference>
<name>A0A7W3JV08_9MICO</name>
<reference evidence="5 6" key="1">
    <citation type="submission" date="2020-07" db="EMBL/GenBank/DDBJ databases">
        <title>Sequencing the genomes of 1000 actinobacteria strains.</title>
        <authorList>
            <person name="Klenk H.-P."/>
        </authorList>
    </citation>
    <scope>NUCLEOTIDE SEQUENCE [LARGE SCALE GENOMIC DNA]</scope>
    <source>
        <strain evidence="5 6">DSM 23737</strain>
    </source>
</reference>